<proteinExistence type="predicted"/>
<gene>
    <name evidence="1" type="ORF">N7G274_007587</name>
</gene>
<name>A0ABR4A8R0_9LECA</name>
<keyword evidence="2" id="KW-1185">Reference proteome</keyword>
<organism evidence="1 2">
    <name type="scientific">Stereocaulon virgatum</name>
    <dbReference type="NCBI Taxonomy" id="373712"/>
    <lineage>
        <taxon>Eukaryota</taxon>
        <taxon>Fungi</taxon>
        <taxon>Dikarya</taxon>
        <taxon>Ascomycota</taxon>
        <taxon>Pezizomycotina</taxon>
        <taxon>Lecanoromycetes</taxon>
        <taxon>OSLEUM clade</taxon>
        <taxon>Lecanoromycetidae</taxon>
        <taxon>Lecanorales</taxon>
        <taxon>Lecanorineae</taxon>
        <taxon>Stereocaulaceae</taxon>
        <taxon>Stereocaulon</taxon>
    </lineage>
</organism>
<evidence type="ECO:0000313" key="1">
    <source>
        <dbReference type="EMBL" id="KAL2039728.1"/>
    </source>
</evidence>
<accession>A0ABR4A8R0</accession>
<reference evidence="1 2" key="1">
    <citation type="submission" date="2024-09" db="EMBL/GenBank/DDBJ databases">
        <title>Rethinking Asexuality: The Enigmatic Case of Functional Sexual Genes in Lepraria (Stereocaulaceae).</title>
        <authorList>
            <person name="Doellman M."/>
            <person name="Sun Y."/>
            <person name="Barcenas-Pena A."/>
            <person name="Lumbsch H.T."/>
            <person name="Grewe F."/>
        </authorList>
    </citation>
    <scope>NUCLEOTIDE SEQUENCE [LARGE SCALE GENOMIC DNA]</scope>
    <source>
        <strain evidence="1 2">Mercado 3170</strain>
    </source>
</reference>
<sequence length="114" mass="12390">MARNYDQNGDLNNLLKGAVSSPVQVGKLIGEVKGIGKVGTDIFFGTAQSIWPVLAAFIDPRSMDTASKCRLGSDVASLWQLVGKDPVEMYKLASALTTVRLEQIFHEMLHQNLG</sequence>
<comment type="caution">
    <text evidence="1">The sequence shown here is derived from an EMBL/GenBank/DDBJ whole genome shotgun (WGS) entry which is preliminary data.</text>
</comment>
<dbReference type="EMBL" id="JBEFKJ010000024">
    <property type="protein sequence ID" value="KAL2039728.1"/>
    <property type="molecule type" value="Genomic_DNA"/>
</dbReference>
<dbReference type="Proteomes" id="UP001590950">
    <property type="component" value="Unassembled WGS sequence"/>
</dbReference>
<evidence type="ECO:0000313" key="2">
    <source>
        <dbReference type="Proteomes" id="UP001590950"/>
    </source>
</evidence>
<protein>
    <submittedName>
        <fullName evidence="1">Uncharacterized protein</fullName>
    </submittedName>
</protein>